<reference evidence="1" key="2">
    <citation type="submission" date="2020-03" db="EMBL/GenBank/DDBJ databases">
        <title>Walnut 2.0.</title>
        <authorList>
            <person name="Marrano A."/>
            <person name="Britton M."/>
            <person name="Zimin A.V."/>
            <person name="Zaini P.A."/>
            <person name="Workman R."/>
            <person name="Puiu D."/>
            <person name="Bianco L."/>
            <person name="Allen B.J."/>
            <person name="Troggio M."/>
            <person name="Leslie C.A."/>
            <person name="Timp W."/>
            <person name="Dendekar A."/>
            <person name="Salzberg S.L."/>
            <person name="Neale D.B."/>
        </authorList>
    </citation>
    <scope>NUCLEOTIDE SEQUENCE</scope>
    <source>
        <tissue evidence="1">Leaves</tissue>
    </source>
</reference>
<proteinExistence type="predicted"/>
<evidence type="ECO:0000313" key="1">
    <source>
        <dbReference type="EMBL" id="KAF5471742.1"/>
    </source>
</evidence>
<dbReference type="AlphaFoldDB" id="A0A833XVE2"/>
<organism evidence="1 2">
    <name type="scientific">Juglans regia</name>
    <name type="common">English walnut</name>
    <dbReference type="NCBI Taxonomy" id="51240"/>
    <lineage>
        <taxon>Eukaryota</taxon>
        <taxon>Viridiplantae</taxon>
        <taxon>Streptophyta</taxon>
        <taxon>Embryophyta</taxon>
        <taxon>Tracheophyta</taxon>
        <taxon>Spermatophyta</taxon>
        <taxon>Magnoliopsida</taxon>
        <taxon>eudicotyledons</taxon>
        <taxon>Gunneridae</taxon>
        <taxon>Pentapetalae</taxon>
        <taxon>rosids</taxon>
        <taxon>fabids</taxon>
        <taxon>Fagales</taxon>
        <taxon>Juglandaceae</taxon>
        <taxon>Juglans</taxon>
    </lineage>
</organism>
<dbReference type="Gramene" id="Jr04_03710_p1">
    <property type="protein sequence ID" value="cds.Jr04_03710_p1"/>
    <property type="gene ID" value="Jr04_03710"/>
</dbReference>
<sequence length="269" mass="30557">QQQLSLAYSVVCRRSFHYSSFDCHSAAQSRACTRSFPKTFPEKMSKLRLFATALGSRLTVRTVRENHGIPLLLRELPRWFSTEAEQPPQDSAVDSFLQTPGTGLVYGRLIGVTRHTLKTDIVNMLEGCKLTLDDVKVDYNRSFTPVGMMVQFPSRNAFDQAIRVIGKKGRLYKLERADRSQWDPLIPYNGKAVLLQGIPRNALPEDVERFLTGCEYDASSIDMFLRAGFPDPIRMATVKFPSQTEAMNAFIKKNRSFCLNNQILLRVLQ</sequence>
<accession>A0A833XVE2</accession>
<reference evidence="1" key="1">
    <citation type="submission" date="2015-10" db="EMBL/GenBank/DDBJ databases">
        <authorList>
            <person name="Martinez-Garcia P.J."/>
            <person name="Crepeau M.W."/>
            <person name="Puiu D."/>
            <person name="Gonzalez-Ibeas D."/>
            <person name="Whalen J."/>
            <person name="Stevens K."/>
            <person name="Paul R."/>
            <person name="Butterfield T."/>
            <person name="Britton M."/>
            <person name="Reagan R."/>
            <person name="Chakraborty S."/>
            <person name="Walawage S.L."/>
            <person name="Vasquez-Gross H.A."/>
            <person name="Cardeno C."/>
            <person name="Famula R."/>
            <person name="Pratt K."/>
            <person name="Kuruganti S."/>
            <person name="Aradhya M.K."/>
            <person name="Leslie C.A."/>
            <person name="Dandekar A.M."/>
            <person name="Salzberg S.L."/>
            <person name="Wegrzyn J.L."/>
            <person name="Langley C.H."/>
            <person name="Neale D.B."/>
        </authorList>
    </citation>
    <scope>NUCLEOTIDE SEQUENCE</scope>
    <source>
        <tissue evidence="1">Leaves</tissue>
    </source>
</reference>
<name>A0A833XVE2_JUGRE</name>
<dbReference type="EMBL" id="LIHL02000004">
    <property type="protein sequence ID" value="KAF5471742.1"/>
    <property type="molecule type" value="Genomic_DNA"/>
</dbReference>
<gene>
    <name evidence="1" type="ORF">F2P56_008514</name>
</gene>
<evidence type="ECO:0000313" key="2">
    <source>
        <dbReference type="Proteomes" id="UP000619265"/>
    </source>
</evidence>
<dbReference type="Proteomes" id="UP000619265">
    <property type="component" value="Unassembled WGS sequence"/>
</dbReference>
<feature type="non-terminal residue" evidence="1">
    <location>
        <position position="1"/>
    </location>
</feature>
<comment type="caution">
    <text evidence="1">The sequence shown here is derived from an EMBL/GenBank/DDBJ whole genome shotgun (WGS) entry which is preliminary data.</text>
</comment>
<dbReference type="PANTHER" id="PTHR48167">
    <property type="entry name" value="EXPRESSED PROTEIN"/>
    <property type="match status" value="1"/>
</dbReference>
<dbReference type="PANTHER" id="PTHR48167:SF2">
    <property type="entry name" value="EXPRESSED PROTEIN"/>
    <property type="match status" value="1"/>
</dbReference>
<protein>
    <submittedName>
        <fullName evidence="1">Uncharacterized protein</fullName>
    </submittedName>
</protein>